<dbReference type="Pfam" id="PF01263">
    <property type="entry name" value="Aldose_epim"/>
    <property type="match status" value="1"/>
</dbReference>
<dbReference type="EMBL" id="MLCO01000473">
    <property type="protein sequence ID" value="ONG43589.1"/>
    <property type="molecule type" value="Genomic_DNA"/>
</dbReference>
<dbReference type="Gene3D" id="2.70.98.10">
    <property type="match status" value="1"/>
</dbReference>
<dbReference type="Proteomes" id="UP000188879">
    <property type="component" value="Unassembled WGS sequence"/>
</dbReference>
<gene>
    <name evidence="1" type="ORF">BKE38_28815</name>
</gene>
<evidence type="ECO:0000313" key="1">
    <source>
        <dbReference type="EMBL" id="ONG43589.1"/>
    </source>
</evidence>
<dbReference type="GO" id="GO:0030246">
    <property type="term" value="F:carbohydrate binding"/>
    <property type="evidence" value="ECO:0007669"/>
    <property type="project" value="InterPro"/>
</dbReference>
<protein>
    <recommendedName>
        <fullName evidence="3">Aldose epimerase</fullName>
    </recommendedName>
</protein>
<comment type="caution">
    <text evidence="1">The sequence shown here is derived from an EMBL/GenBank/DDBJ whole genome shotgun (WGS) entry which is preliminary data.</text>
</comment>
<reference evidence="1 2" key="1">
    <citation type="submission" date="2016-10" db="EMBL/GenBank/DDBJ databases">
        <title>Draft Genome sequence of Roseomonas sp. strain M3.</title>
        <authorList>
            <person name="Subhash Y."/>
            <person name="Lee S."/>
        </authorList>
    </citation>
    <scope>NUCLEOTIDE SEQUENCE [LARGE SCALE GENOMIC DNA]</scope>
    <source>
        <strain evidence="1 2">M3</strain>
    </source>
</reference>
<name>A0A1V2GTQ4_9PROT</name>
<dbReference type="InterPro" id="IPR014718">
    <property type="entry name" value="GH-type_carb-bd"/>
</dbReference>
<organism evidence="1 2">
    <name type="scientific">Teichococcus deserti</name>
    <dbReference type="NCBI Taxonomy" id="1817963"/>
    <lineage>
        <taxon>Bacteria</taxon>
        <taxon>Pseudomonadati</taxon>
        <taxon>Pseudomonadota</taxon>
        <taxon>Alphaproteobacteria</taxon>
        <taxon>Acetobacterales</taxon>
        <taxon>Roseomonadaceae</taxon>
        <taxon>Roseomonas</taxon>
    </lineage>
</organism>
<evidence type="ECO:0000313" key="2">
    <source>
        <dbReference type="Proteomes" id="UP000188879"/>
    </source>
</evidence>
<accession>A0A1V2GTQ4</accession>
<dbReference type="OrthoDB" id="9796517at2"/>
<keyword evidence="2" id="KW-1185">Reference proteome</keyword>
<proteinExistence type="predicted"/>
<dbReference type="InterPro" id="IPR011013">
    <property type="entry name" value="Gal_mutarotase_sf_dom"/>
</dbReference>
<dbReference type="GO" id="GO:0005975">
    <property type="term" value="P:carbohydrate metabolic process"/>
    <property type="evidence" value="ECO:0007669"/>
    <property type="project" value="InterPro"/>
</dbReference>
<dbReference type="InterPro" id="IPR008183">
    <property type="entry name" value="Aldose_1/G6P_1-epimerase"/>
</dbReference>
<dbReference type="AlphaFoldDB" id="A0A1V2GTQ4"/>
<evidence type="ECO:0008006" key="3">
    <source>
        <dbReference type="Google" id="ProtNLM"/>
    </source>
</evidence>
<sequence length="269" mass="29027">MHLRAGRWSAHLLPGRGAAFERLDFAARPVLRPLDGADPNTTRAGAFWMAPWTNRLDGGAFGARHRFPINRPDEGNALHGLVRENPWAVMDAGPGHAVLTQSLSATPFDIAARLDITLAEDGVTLALSLRNDSPEPCPLGIGWHPWFHRPPGTTLAFAAETQLATDRRGLPIAAQPASTQDWLGQDRHFTGWTGTARFTTADHAITLSATGAWSHNLQLFAPRETPVLCLEPVSHPPNAINQPEFGPMHVVQSGQTLAGQIKIEAGPGE</sequence>
<dbReference type="SUPFAM" id="SSF74650">
    <property type="entry name" value="Galactose mutarotase-like"/>
    <property type="match status" value="1"/>
</dbReference>
<dbReference type="GO" id="GO:0016853">
    <property type="term" value="F:isomerase activity"/>
    <property type="evidence" value="ECO:0007669"/>
    <property type="project" value="InterPro"/>
</dbReference>